<comment type="caution">
    <text evidence="1">The sequence shown here is derived from an EMBL/GenBank/DDBJ whole genome shotgun (WGS) entry which is preliminary data.</text>
</comment>
<accession>A0AAV8ZDL9</accession>
<sequence length="169" mass="19933">MILFLYIIWSDEAKFTKNGVFNRRNSHYWSDYNVHPFRERNFQESWQFNAYCAIRNDGVLALEFYQDNLNANNGPHLWPPRSPDLSVLDFFIWGTIKIKVYNTALTTREDCMRRVRTAFQDLDPQLIRRATRENFLLRIFNTAIFVMAKSELLGSTRGCISSMICTLNS</sequence>
<evidence type="ECO:0000313" key="2">
    <source>
        <dbReference type="Proteomes" id="UP001162162"/>
    </source>
</evidence>
<dbReference type="InterPro" id="IPR036397">
    <property type="entry name" value="RNaseH_sf"/>
</dbReference>
<name>A0AAV8ZDL9_9CUCU</name>
<dbReference type="PANTHER" id="PTHR47326">
    <property type="entry name" value="TRANSPOSABLE ELEMENT TC3 TRANSPOSASE-LIKE PROTEIN"/>
    <property type="match status" value="1"/>
</dbReference>
<proteinExistence type="predicted"/>
<organism evidence="1 2">
    <name type="scientific">Aromia moschata</name>
    <dbReference type="NCBI Taxonomy" id="1265417"/>
    <lineage>
        <taxon>Eukaryota</taxon>
        <taxon>Metazoa</taxon>
        <taxon>Ecdysozoa</taxon>
        <taxon>Arthropoda</taxon>
        <taxon>Hexapoda</taxon>
        <taxon>Insecta</taxon>
        <taxon>Pterygota</taxon>
        <taxon>Neoptera</taxon>
        <taxon>Endopterygota</taxon>
        <taxon>Coleoptera</taxon>
        <taxon>Polyphaga</taxon>
        <taxon>Cucujiformia</taxon>
        <taxon>Chrysomeloidea</taxon>
        <taxon>Cerambycidae</taxon>
        <taxon>Cerambycinae</taxon>
        <taxon>Callichromatini</taxon>
        <taxon>Aromia</taxon>
    </lineage>
</organism>
<dbReference type="Proteomes" id="UP001162162">
    <property type="component" value="Unassembled WGS sequence"/>
</dbReference>
<dbReference type="EMBL" id="JAPWTK010000002">
    <property type="protein sequence ID" value="KAJ8962486.1"/>
    <property type="molecule type" value="Genomic_DNA"/>
</dbReference>
<protein>
    <submittedName>
        <fullName evidence="1">Uncharacterized protein</fullName>
    </submittedName>
</protein>
<dbReference type="Gene3D" id="3.30.420.10">
    <property type="entry name" value="Ribonuclease H-like superfamily/Ribonuclease H"/>
    <property type="match status" value="2"/>
</dbReference>
<evidence type="ECO:0000313" key="1">
    <source>
        <dbReference type="EMBL" id="KAJ8962486.1"/>
    </source>
</evidence>
<keyword evidence="2" id="KW-1185">Reference proteome</keyword>
<dbReference type="AlphaFoldDB" id="A0AAV8ZDL9"/>
<gene>
    <name evidence="1" type="ORF">NQ318_000874</name>
</gene>
<dbReference type="PANTHER" id="PTHR47326:SF1">
    <property type="entry name" value="HTH PSQ-TYPE DOMAIN-CONTAINING PROTEIN"/>
    <property type="match status" value="1"/>
</dbReference>
<reference evidence="1" key="1">
    <citation type="journal article" date="2023" name="Insect Mol. Biol.">
        <title>Genome sequencing provides insights into the evolution of gene families encoding plant cell wall-degrading enzymes in longhorned beetles.</title>
        <authorList>
            <person name="Shin N.R."/>
            <person name="Okamura Y."/>
            <person name="Kirsch R."/>
            <person name="Pauchet Y."/>
        </authorList>
    </citation>
    <scope>NUCLEOTIDE SEQUENCE</scope>
    <source>
        <strain evidence="1">AMC_N1</strain>
    </source>
</reference>
<dbReference type="GO" id="GO:0003676">
    <property type="term" value="F:nucleic acid binding"/>
    <property type="evidence" value="ECO:0007669"/>
    <property type="project" value="InterPro"/>
</dbReference>